<organism evidence="2 3">
    <name type="scientific">Hymenobacter fastidiosus</name>
    <dbReference type="NCBI Taxonomy" id="486264"/>
    <lineage>
        <taxon>Bacteria</taxon>
        <taxon>Pseudomonadati</taxon>
        <taxon>Bacteroidota</taxon>
        <taxon>Cytophagia</taxon>
        <taxon>Cytophagales</taxon>
        <taxon>Hymenobacteraceae</taxon>
        <taxon>Hymenobacter</taxon>
    </lineage>
</organism>
<dbReference type="Pfam" id="PF14054">
    <property type="entry name" value="DUF4249"/>
    <property type="match status" value="1"/>
</dbReference>
<evidence type="ECO:0008006" key="4">
    <source>
        <dbReference type="Google" id="ProtNLM"/>
    </source>
</evidence>
<proteinExistence type="predicted"/>
<comment type="caution">
    <text evidence="2">The sequence shown here is derived from an EMBL/GenBank/DDBJ whole genome shotgun (WGS) entry which is preliminary data.</text>
</comment>
<protein>
    <recommendedName>
        <fullName evidence="4">DUF4249 domain-containing protein</fullName>
    </recommendedName>
</protein>
<evidence type="ECO:0000256" key="1">
    <source>
        <dbReference type="SAM" id="SignalP"/>
    </source>
</evidence>
<evidence type="ECO:0000313" key="3">
    <source>
        <dbReference type="Proteomes" id="UP001500567"/>
    </source>
</evidence>
<feature type="chain" id="PRO_5045831270" description="DUF4249 domain-containing protein" evidence="1">
    <location>
        <begin position="29"/>
        <end position="326"/>
    </location>
</feature>
<dbReference type="RefSeq" id="WP_345072085.1">
    <property type="nucleotide sequence ID" value="NZ_BAABDJ010000008.1"/>
</dbReference>
<keyword evidence="1" id="KW-0732">Signal</keyword>
<dbReference type="Proteomes" id="UP001500567">
    <property type="component" value="Unassembled WGS sequence"/>
</dbReference>
<feature type="signal peptide" evidence="1">
    <location>
        <begin position="1"/>
        <end position="28"/>
    </location>
</feature>
<reference evidence="3" key="1">
    <citation type="journal article" date="2019" name="Int. J. Syst. Evol. Microbiol.">
        <title>The Global Catalogue of Microorganisms (GCM) 10K type strain sequencing project: providing services to taxonomists for standard genome sequencing and annotation.</title>
        <authorList>
            <consortium name="The Broad Institute Genomics Platform"/>
            <consortium name="The Broad Institute Genome Sequencing Center for Infectious Disease"/>
            <person name="Wu L."/>
            <person name="Ma J."/>
        </authorList>
    </citation>
    <scope>NUCLEOTIDE SEQUENCE [LARGE SCALE GENOMIC DNA]</scope>
    <source>
        <strain evidence="3">JCM 17224</strain>
    </source>
</reference>
<dbReference type="EMBL" id="BAABDJ010000008">
    <property type="protein sequence ID" value="GAA4004292.1"/>
    <property type="molecule type" value="Genomic_DNA"/>
</dbReference>
<accession>A0ABP7RZ10</accession>
<sequence>MKTRLLFKGKNLLAALLLLAALPGCDTAVDLPEPPHTPRIALTYTLSNTAPAMLFVSSSQRIFETRPLSGRDDATVEIRDGQGTVVERFRSVGSGPNQFGPGSYEPILGLRGQPGQTYTLRAAVPGLETAESTLTMPLPPVIESAAFTPRANDPNSQTNLTRGRLQITVADNGRTTDYYLAFARVLDKQGNPGNWSSVVLDGSSEGDDFAVDRFQLSSGNSYGGYGIYPYPDTNVNGQRVSLNSNVSFYSQLFCDPNQSSCPEAGYLEVSVQSITADTYNFYQSQRRYVDGGGSPFAEPAPLASNIRPGYGLFGGAAEASYRVRLF</sequence>
<dbReference type="InterPro" id="IPR025345">
    <property type="entry name" value="DUF4249"/>
</dbReference>
<keyword evidence="3" id="KW-1185">Reference proteome</keyword>
<evidence type="ECO:0000313" key="2">
    <source>
        <dbReference type="EMBL" id="GAA4004292.1"/>
    </source>
</evidence>
<gene>
    <name evidence="2" type="ORF">GCM10022408_15030</name>
</gene>
<name>A0ABP7RZ10_9BACT</name>